<dbReference type="Proteomes" id="UP000547510">
    <property type="component" value="Unassembled WGS sequence"/>
</dbReference>
<evidence type="ECO:0000313" key="3">
    <source>
        <dbReference type="Proteomes" id="UP000547510"/>
    </source>
</evidence>
<evidence type="ECO:0000259" key="1">
    <source>
        <dbReference type="PROSITE" id="PS50057"/>
    </source>
</evidence>
<accession>A0A841CWE4</accession>
<feature type="domain" description="FERM" evidence="1">
    <location>
        <begin position="1"/>
        <end position="59"/>
    </location>
</feature>
<sequence length="59" mass="6649">MTLHDTEWFKSSYSTGGNDNCVEVRLTTTDAGIRDSKNPQGEALRVPRTRWTDFLSSLS</sequence>
<dbReference type="InterPro" id="IPR007278">
    <property type="entry name" value="DUF397"/>
</dbReference>
<proteinExistence type="predicted"/>
<dbReference type="PROSITE" id="PS50057">
    <property type="entry name" value="FERM_3"/>
    <property type="match status" value="1"/>
</dbReference>
<name>A0A841CWE4_9PSEU</name>
<gene>
    <name evidence="2" type="ORF">FHS29_006898</name>
</gene>
<dbReference type="EMBL" id="JACHJN010000015">
    <property type="protein sequence ID" value="MBB5960275.1"/>
    <property type="molecule type" value="Genomic_DNA"/>
</dbReference>
<reference evidence="2 3" key="1">
    <citation type="submission" date="2020-08" db="EMBL/GenBank/DDBJ databases">
        <title>Genomic Encyclopedia of Type Strains, Phase III (KMG-III): the genomes of soil and plant-associated and newly described type strains.</title>
        <authorList>
            <person name="Whitman W."/>
        </authorList>
    </citation>
    <scope>NUCLEOTIDE SEQUENCE [LARGE SCALE GENOMIC DNA]</scope>
    <source>
        <strain evidence="2 3">CECT 8640</strain>
    </source>
</reference>
<dbReference type="RefSeq" id="WP_376774503.1">
    <property type="nucleotide sequence ID" value="NZ_JACHJN010000015.1"/>
</dbReference>
<comment type="caution">
    <text evidence="2">The sequence shown here is derived from an EMBL/GenBank/DDBJ whole genome shotgun (WGS) entry which is preliminary data.</text>
</comment>
<protein>
    <recommendedName>
        <fullName evidence="1">FERM domain-containing protein</fullName>
    </recommendedName>
</protein>
<dbReference type="InterPro" id="IPR000299">
    <property type="entry name" value="FERM_domain"/>
</dbReference>
<evidence type="ECO:0000313" key="2">
    <source>
        <dbReference type="EMBL" id="MBB5960275.1"/>
    </source>
</evidence>
<keyword evidence="3" id="KW-1185">Reference proteome</keyword>
<organism evidence="2 3">
    <name type="scientific">Saccharothrix tamanrassetensis</name>
    <dbReference type="NCBI Taxonomy" id="1051531"/>
    <lineage>
        <taxon>Bacteria</taxon>
        <taxon>Bacillati</taxon>
        <taxon>Actinomycetota</taxon>
        <taxon>Actinomycetes</taxon>
        <taxon>Pseudonocardiales</taxon>
        <taxon>Pseudonocardiaceae</taxon>
        <taxon>Saccharothrix</taxon>
    </lineage>
</organism>
<dbReference type="AlphaFoldDB" id="A0A841CWE4"/>
<dbReference type="Pfam" id="PF04149">
    <property type="entry name" value="DUF397"/>
    <property type="match status" value="1"/>
</dbReference>